<dbReference type="GO" id="GO:0015035">
    <property type="term" value="F:protein-disulfide reductase activity"/>
    <property type="evidence" value="ECO:0007669"/>
    <property type="project" value="TreeGrafter"/>
</dbReference>
<feature type="transmembrane region" description="Helical" evidence="7">
    <location>
        <begin position="251"/>
        <end position="282"/>
    </location>
</feature>
<dbReference type="PANTHER" id="PTHR32234">
    <property type="entry name" value="THIOL:DISULFIDE INTERCHANGE PROTEIN DSBD"/>
    <property type="match status" value="1"/>
</dbReference>
<accession>A0A809R9Q6</accession>
<dbReference type="KEGG" id="npy:NPRO_18980"/>
<keyword evidence="4 7" id="KW-1133">Transmembrane helix</keyword>
<feature type="domain" description="Thioredoxin" evidence="8">
    <location>
        <begin position="520"/>
        <end position="657"/>
    </location>
</feature>
<feature type="compositionally biased region" description="Low complexity" evidence="6">
    <location>
        <begin position="183"/>
        <end position="192"/>
    </location>
</feature>
<dbReference type="Pfam" id="PF13899">
    <property type="entry name" value="Thioredoxin_7"/>
    <property type="match status" value="1"/>
</dbReference>
<sequence length="659" mass="69609">MAIVMDSIRTRCFAVKPLLVLFGGLLAALSWAQEPPQVVLNLPGKAKEGEVVRGVVAVTFAPHMHGYQNPPSEDWMIPVRVAVTTPKVELSKVSYPRGQLKVIGGIDTPAFVYDGAIQIPVEFKLPSGSGKREIAIDFHYQQCDENNCFPPDVVSARGLVLVEAPSKPPLDNGKPPVDPPVPDATAPTGTTDPPDPTGVDERSEPTVVPPSGSAPTATTDVPSPPDSQPASQPAESGLAALVGQSIRSGNYVVLVLVLLLIGLAINLTPCVYPMIPVTLSFFASQAPEGRSGRVWLGVMYVLGIGFTYGLAGGIAAGVGAAFGQLFTMPWFNFALGLLLIGLALSMFDLYQIRLPGFISNALGARSGAVGALIMGLLIGVAAAPCAGPLIFAVFAEAAKLKSIPLGVTMFGAVGIGLGLPYLVLASLSVGAKALPKAGGWMKTAKAVLGLLVIGFGLNYLLMAVNRSLPEFAEYWIWIAFFIGSSLYLFLFENAGATRAILAIKGVTILVLGGMAGMYYEQLQTALKEKELAVLGGDSGATRIQWIPFSDQAFEDAKASGKVIVVDGTADWCAECKVIEKNVLDKPETIVAMRDVVAIKVDWSTGVDPEYQRRTKELFGIVGLPHLVVHKPGGQQSRVFTHLSTPKELIDAIKEAQGSE</sequence>
<dbReference type="SUPFAM" id="SSF52833">
    <property type="entry name" value="Thioredoxin-like"/>
    <property type="match status" value="1"/>
</dbReference>
<dbReference type="Pfam" id="PF11412">
    <property type="entry name" value="DsbD_N"/>
    <property type="match status" value="1"/>
</dbReference>
<reference evidence="9" key="1">
    <citation type="journal article" name="DNA Res.">
        <title>The physiological potential of anammox bacteria as revealed by their core genome structure.</title>
        <authorList>
            <person name="Okubo T."/>
            <person name="Toyoda A."/>
            <person name="Fukuhara K."/>
            <person name="Uchiyama I."/>
            <person name="Harigaya Y."/>
            <person name="Kuroiwa M."/>
            <person name="Suzuki T."/>
            <person name="Murakami Y."/>
            <person name="Suwa Y."/>
            <person name="Takami H."/>
        </authorList>
    </citation>
    <scope>NUCLEOTIDE SEQUENCE</scope>
    <source>
        <strain evidence="9">317325-2</strain>
    </source>
</reference>
<dbReference type="GO" id="GO:0045454">
    <property type="term" value="P:cell redox homeostasis"/>
    <property type="evidence" value="ECO:0007669"/>
    <property type="project" value="TreeGrafter"/>
</dbReference>
<keyword evidence="5 7" id="KW-0472">Membrane</keyword>
<dbReference type="InterPro" id="IPR003834">
    <property type="entry name" value="Cyt_c_assmbl_TM_dom"/>
</dbReference>
<dbReference type="InterPro" id="IPR028250">
    <property type="entry name" value="DsbDN"/>
</dbReference>
<dbReference type="InterPro" id="IPR036249">
    <property type="entry name" value="Thioredoxin-like_sf"/>
</dbReference>
<feature type="transmembrane region" description="Helical" evidence="7">
    <location>
        <begin position="443"/>
        <end position="462"/>
    </location>
</feature>
<evidence type="ECO:0000256" key="2">
    <source>
        <dbReference type="ARBA" id="ARBA00022475"/>
    </source>
</evidence>
<dbReference type="AlphaFoldDB" id="A0A809R9Q6"/>
<dbReference type="Proteomes" id="UP000662873">
    <property type="component" value="Chromosome"/>
</dbReference>
<evidence type="ECO:0000256" key="7">
    <source>
        <dbReference type="SAM" id="Phobius"/>
    </source>
</evidence>
<name>A0A809R9Q6_9BACT</name>
<organism evidence="9 10">
    <name type="scientific">Candidatus Nitrosymbiomonas proteolyticus</name>
    <dbReference type="NCBI Taxonomy" id="2608984"/>
    <lineage>
        <taxon>Bacteria</taxon>
        <taxon>Bacillati</taxon>
        <taxon>Armatimonadota</taxon>
        <taxon>Armatimonadota incertae sedis</taxon>
        <taxon>Candidatus Nitrosymbiomonas</taxon>
    </lineage>
</organism>
<feature type="transmembrane region" description="Helical" evidence="7">
    <location>
        <begin position="371"/>
        <end position="395"/>
    </location>
</feature>
<feature type="transmembrane region" description="Helical" evidence="7">
    <location>
        <begin position="499"/>
        <end position="519"/>
    </location>
</feature>
<keyword evidence="3 7" id="KW-0812">Transmembrane</keyword>
<proteinExistence type="predicted"/>
<evidence type="ECO:0000259" key="8">
    <source>
        <dbReference type="PROSITE" id="PS51352"/>
    </source>
</evidence>
<keyword evidence="2" id="KW-1003">Cell membrane</keyword>
<dbReference type="GO" id="GO:0017004">
    <property type="term" value="P:cytochrome complex assembly"/>
    <property type="evidence" value="ECO:0007669"/>
    <property type="project" value="InterPro"/>
</dbReference>
<gene>
    <name evidence="9" type="ORF">NPRO_18980</name>
</gene>
<evidence type="ECO:0000313" key="9">
    <source>
        <dbReference type="EMBL" id="BBO24303.1"/>
    </source>
</evidence>
<evidence type="ECO:0000256" key="3">
    <source>
        <dbReference type="ARBA" id="ARBA00022692"/>
    </source>
</evidence>
<feature type="transmembrane region" description="Helical" evidence="7">
    <location>
        <begin position="474"/>
        <end position="492"/>
    </location>
</feature>
<feature type="transmembrane region" description="Helical" evidence="7">
    <location>
        <begin position="407"/>
        <end position="431"/>
    </location>
</feature>
<feature type="transmembrane region" description="Helical" evidence="7">
    <location>
        <begin position="294"/>
        <end position="318"/>
    </location>
</feature>
<dbReference type="EMBL" id="AP021858">
    <property type="protein sequence ID" value="BBO24303.1"/>
    <property type="molecule type" value="Genomic_DNA"/>
</dbReference>
<dbReference type="GO" id="GO:0005886">
    <property type="term" value="C:plasma membrane"/>
    <property type="evidence" value="ECO:0007669"/>
    <property type="project" value="UniProtKB-SubCell"/>
</dbReference>
<evidence type="ECO:0000256" key="4">
    <source>
        <dbReference type="ARBA" id="ARBA00022989"/>
    </source>
</evidence>
<comment type="subcellular location">
    <subcellularLocation>
        <location evidence="1">Cell membrane</location>
        <topology evidence="1">Multi-pass membrane protein</topology>
    </subcellularLocation>
</comment>
<dbReference type="InterPro" id="IPR013766">
    <property type="entry name" value="Thioredoxin_domain"/>
</dbReference>
<evidence type="ECO:0000313" key="10">
    <source>
        <dbReference type="Proteomes" id="UP000662873"/>
    </source>
</evidence>
<evidence type="ECO:0000256" key="6">
    <source>
        <dbReference type="SAM" id="MobiDB-lite"/>
    </source>
</evidence>
<dbReference type="Gene3D" id="3.40.30.10">
    <property type="entry name" value="Glutaredoxin"/>
    <property type="match status" value="1"/>
</dbReference>
<dbReference type="Pfam" id="PF02683">
    <property type="entry name" value="DsbD_TM"/>
    <property type="match status" value="1"/>
</dbReference>
<feature type="region of interest" description="Disordered" evidence="6">
    <location>
        <begin position="165"/>
        <end position="234"/>
    </location>
</feature>
<feature type="transmembrane region" description="Helical" evidence="7">
    <location>
        <begin position="330"/>
        <end position="350"/>
    </location>
</feature>
<dbReference type="PROSITE" id="PS51352">
    <property type="entry name" value="THIOREDOXIN_2"/>
    <property type="match status" value="1"/>
</dbReference>
<dbReference type="PANTHER" id="PTHR32234:SF0">
    <property type="entry name" value="THIOL:DISULFIDE INTERCHANGE PROTEIN DSBD"/>
    <property type="match status" value="1"/>
</dbReference>
<protein>
    <recommendedName>
        <fullName evidence="8">Thioredoxin domain-containing protein</fullName>
    </recommendedName>
</protein>
<evidence type="ECO:0000256" key="5">
    <source>
        <dbReference type="ARBA" id="ARBA00023136"/>
    </source>
</evidence>
<evidence type="ECO:0000256" key="1">
    <source>
        <dbReference type="ARBA" id="ARBA00004651"/>
    </source>
</evidence>